<accession>A0ABU4RV78</accession>
<dbReference type="EMBL" id="JAXAFO010000006">
    <property type="protein sequence ID" value="MDX6848755.1"/>
    <property type="molecule type" value="Genomic_DNA"/>
</dbReference>
<dbReference type="PANTHER" id="PTHR13847:SF289">
    <property type="entry name" value="GLYCINE OXIDASE"/>
    <property type="match status" value="1"/>
</dbReference>
<sequence length="398" mass="43519">MSASPENNTDVNLDVAIIGGGIAGLWLLERLRRSGYQAALFSRAPLGSGQTVASQGMIHGGVKYTLAGSLSGASEAIADMPEHWRACLQGQGDVDLQRSRVLSDHFYMWSSSTVGRLTSFFASKALRGRVDKVTTSARPSLFQTDQFKGSLYRLVDMVLDVPSLVSNLAQNNSGHLFSLSEQDQLTRENNQAVIRLQDGTAIKARQVVLTAGKGNAECLHALGCDKPEQQLRPLRQLVVRHRHPHAFYGHCLGADKTPRLTISSHPNSNGEMVWYLGGSLAEDGAKLTDEQLVASGRRELEHLFPWLDFSEATFSTLFIERAEPRQPGLVRPDQAYAEPAPGIDNTLVAWPTKLTLVPNMAQQVLAHLTPPQTSSDGLEKLRAKLSAPQIASLPWERQ</sequence>
<name>A0ABU4RV78_9GAMM</name>
<dbReference type="SUPFAM" id="SSF51905">
    <property type="entry name" value="FAD/NAD(P)-binding domain"/>
    <property type="match status" value="1"/>
</dbReference>
<dbReference type="Gene3D" id="3.50.50.60">
    <property type="entry name" value="FAD/NAD(P)-binding domain"/>
    <property type="match status" value="1"/>
</dbReference>
<evidence type="ECO:0000256" key="1">
    <source>
        <dbReference type="ARBA" id="ARBA00023002"/>
    </source>
</evidence>
<proteinExistence type="predicted"/>
<gene>
    <name evidence="3" type="ORF">SCD92_05245</name>
</gene>
<dbReference type="PANTHER" id="PTHR13847">
    <property type="entry name" value="SARCOSINE DEHYDROGENASE-RELATED"/>
    <property type="match status" value="1"/>
</dbReference>
<keyword evidence="4" id="KW-1185">Reference proteome</keyword>
<keyword evidence="1" id="KW-0560">Oxidoreductase</keyword>
<dbReference type="Gene3D" id="3.30.9.10">
    <property type="entry name" value="D-Amino Acid Oxidase, subunit A, domain 2"/>
    <property type="match status" value="1"/>
</dbReference>
<evidence type="ECO:0000313" key="3">
    <source>
        <dbReference type="EMBL" id="MDX6848755.1"/>
    </source>
</evidence>
<organism evidence="3 4">
    <name type="scientific">Gilvimarinus gilvus</name>
    <dbReference type="NCBI Taxonomy" id="3058038"/>
    <lineage>
        <taxon>Bacteria</taxon>
        <taxon>Pseudomonadati</taxon>
        <taxon>Pseudomonadota</taxon>
        <taxon>Gammaproteobacteria</taxon>
        <taxon>Cellvibrionales</taxon>
        <taxon>Cellvibrionaceae</taxon>
        <taxon>Gilvimarinus</taxon>
    </lineage>
</organism>
<dbReference type="Proteomes" id="UP001273505">
    <property type="component" value="Unassembled WGS sequence"/>
</dbReference>
<dbReference type="RefSeq" id="WP_302724042.1">
    <property type="nucleotide sequence ID" value="NZ_JAULRU010000731.1"/>
</dbReference>
<reference evidence="3 4" key="1">
    <citation type="submission" date="2023-11" db="EMBL/GenBank/DDBJ databases">
        <title>Gilvimarinus fulvus sp. nov., isolated from the surface of Kelp.</title>
        <authorList>
            <person name="Sun Y.Y."/>
            <person name="Gong Y."/>
            <person name="Du Z.J."/>
        </authorList>
    </citation>
    <scope>NUCLEOTIDE SEQUENCE [LARGE SCALE GENOMIC DNA]</scope>
    <source>
        <strain evidence="3 4">SDUM040013</strain>
    </source>
</reference>
<dbReference type="InterPro" id="IPR036188">
    <property type="entry name" value="FAD/NAD-bd_sf"/>
</dbReference>
<evidence type="ECO:0000313" key="4">
    <source>
        <dbReference type="Proteomes" id="UP001273505"/>
    </source>
</evidence>
<evidence type="ECO:0000259" key="2">
    <source>
        <dbReference type="Pfam" id="PF01266"/>
    </source>
</evidence>
<feature type="domain" description="FAD dependent oxidoreductase" evidence="2">
    <location>
        <begin position="14"/>
        <end position="305"/>
    </location>
</feature>
<comment type="caution">
    <text evidence="3">The sequence shown here is derived from an EMBL/GenBank/DDBJ whole genome shotgun (WGS) entry which is preliminary data.</text>
</comment>
<dbReference type="Pfam" id="PF01266">
    <property type="entry name" value="DAO"/>
    <property type="match status" value="1"/>
</dbReference>
<dbReference type="InterPro" id="IPR006076">
    <property type="entry name" value="FAD-dep_OxRdtase"/>
</dbReference>
<protein>
    <submittedName>
        <fullName evidence="3">FAD-dependent oxidoreductase</fullName>
    </submittedName>
</protein>